<evidence type="ECO:0000313" key="3">
    <source>
        <dbReference type="Proteomes" id="UP000004358"/>
    </source>
</evidence>
<dbReference type="Proteomes" id="UP000004358">
    <property type="component" value="Unassembled WGS sequence"/>
</dbReference>
<dbReference type="HOGENOM" id="CLU_3165206_0_0_0"/>
<feature type="compositionally biased region" description="Basic residues" evidence="1">
    <location>
        <begin position="34"/>
        <end position="47"/>
    </location>
</feature>
<gene>
    <name evidence="2" type="ORF">DSM3645_03893</name>
</gene>
<dbReference type="EMBL" id="AANZ01000014">
    <property type="protein sequence ID" value="EAQ79588.1"/>
    <property type="molecule type" value="Genomic_DNA"/>
</dbReference>
<feature type="region of interest" description="Disordered" evidence="1">
    <location>
        <begin position="1"/>
        <end position="47"/>
    </location>
</feature>
<name>A3ZV67_9BACT</name>
<proteinExistence type="predicted"/>
<feature type="compositionally biased region" description="Basic and acidic residues" evidence="1">
    <location>
        <begin position="1"/>
        <end position="11"/>
    </location>
</feature>
<protein>
    <submittedName>
        <fullName evidence="2">Uncharacterized protein</fullName>
    </submittedName>
</protein>
<comment type="caution">
    <text evidence="2">The sequence shown here is derived from an EMBL/GenBank/DDBJ whole genome shotgun (WGS) entry which is preliminary data.</text>
</comment>
<reference evidence="2 3" key="1">
    <citation type="submission" date="2006-02" db="EMBL/GenBank/DDBJ databases">
        <authorList>
            <person name="Amann R."/>
            <person name="Ferriera S."/>
            <person name="Johnson J."/>
            <person name="Kravitz S."/>
            <person name="Halpern A."/>
            <person name="Remington K."/>
            <person name="Beeson K."/>
            <person name="Tran B."/>
            <person name="Rogers Y.-H."/>
            <person name="Friedman R."/>
            <person name="Venter J.C."/>
        </authorList>
    </citation>
    <scope>NUCLEOTIDE SEQUENCE [LARGE SCALE GENOMIC DNA]</scope>
    <source>
        <strain evidence="2 3">DSM 3645</strain>
    </source>
</reference>
<sequence>MANDPTLERSRPTYKTWGTFAAHGTKRLPEASRSRRNRGLKRRPPVD</sequence>
<accession>A3ZV67</accession>
<evidence type="ECO:0000256" key="1">
    <source>
        <dbReference type="SAM" id="MobiDB-lite"/>
    </source>
</evidence>
<dbReference type="AlphaFoldDB" id="A3ZV67"/>
<evidence type="ECO:0000313" key="2">
    <source>
        <dbReference type="EMBL" id="EAQ79588.1"/>
    </source>
</evidence>
<organism evidence="2 3">
    <name type="scientific">Blastopirellula marina DSM 3645</name>
    <dbReference type="NCBI Taxonomy" id="314230"/>
    <lineage>
        <taxon>Bacteria</taxon>
        <taxon>Pseudomonadati</taxon>
        <taxon>Planctomycetota</taxon>
        <taxon>Planctomycetia</taxon>
        <taxon>Pirellulales</taxon>
        <taxon>Pirellulaceae</taxon>
        <taxon>Blastopirellula</taxon>
    </lineage>
</organism>